<evidence type="ECO:0000313" key="2">
    <source>
        <dbReference type="EMBL" id="QHT27969.1"/>
    </source>
</evidence>
<keyword evidence="1" id="KW-1133">Transmembrane helix</keyword>
<organism evidence="2">
    <name type="scientific">viral metagenome</name>
    <dbReference type="NCBI Taxonomy" id="1070528"/>
    <lineage>
        <taxon>unclassified sequences</taxon>
        <taxon>metagenomes</taxon>
        <taxon>organismal metagenomes</taxon>
    </lineage>
</organism>
<dbReference type="EMBL" id="MN738848">
    <property type="protein sequence ID" value="QHT27969.1"/>
    <property type="molecule type" value="Genomic_DNA"/>
</dbReference>
<dbReference type="AlphaFoldDB" id="A0A6C0EI71"/>
<keyword evidence="1" id="KW-0812">Transmembrane</keyword>
<keyword evidence="1" id="KW-0472">Membrane</keyword>
<accession>A0A6C0EI71</accession>
<protein>
    <submittedName>
        <fullName evidence="2">Uncharacterized protein</fullName>
    </submittedName>
</protein>
<feature type="transmembrane region" description="Helical" evidence="1">
    <location>
        <begin position="6"/>
        <end position="26"/>
    </location>
</feature>
<reference evidence="2" key="1">
    <citation type="journal article" date="2020" name="Nature">
        <title>Giant virus diversity and host interactions through global metagenomics.</title>
        <authorList>
            <person name="Schulz F."/>
            <person name="Roux S."/>
            <person name="Paez-Espino D."/>
            <person name="Jungbluth S."/>
            <person name="Walsh D.A."/>
            <person name="Denef V.J."/>
            <person name="McMahon K.D."/>
            <person name="Konstantinidis K.T."/>
            <person name="Eloe-Fadrosh E.A."/>
            <person name="Kyrpides N.C."/>
            <person name="Woyke T."/>
        </authorList>
    </citation>
    <scope>NUCLEOTIDE SEQUENCE</scope>
    <source>
        <strain evidence="2">GVMAG-M-3300000115-19</strain>
    </source>
</reference>
<proteinExistence type="predicted"/>
<evidence type="ECO:0000256" key="1">
    <source>
        <dbReference type="SAM" id="Phobius"/>
    </source>
</evidence>
<sequence>MKIIKHTHLILLIFVFTLFIMCCNLFESYKVKDSRINEY</sequence>
<name>A0A6C0EI71_9ZZZZ</name>